<dbReference type="GO" id="GO:0005840">
    <property type="term" value="C:ribosome"/>
    <property type="evidence" value="ECO:0007669"/>
    <property type="project" value="UniProtKB-KW"/>
</dbReference>
<evidence type="ECO:0000256" key="3">
    <source>
        <dbReference type="ARBA" id="ARBA00023274"/>
    </source>
</evidence>
<dbReference type="GO" id="GO:1990904">
    <property type="term" value="C:ribonucleoprotein complex"/>
    <property type="evidence" value="ECO:0007669"/>
    <property type="project" value="UniProtKB-KW"/>
</dbReference>
<comment type="similarity">
    <text evidence="1">Belongs to the bacterial ribosomal protein bL20 family.</text>
</comment>
<dbReference type="Pfam" id="PF00453">
    <property type="entry name" value="Ribosomal_L20"/>
    <property type="match status" value="1"/>
</dbReference>
<gene>
    <name evidence="4" type="primary">RvY_17822-1</name>
    <name evidence="4" type="synonym">RvY_17822.1</name>
    <name evidence="4" type="ORF">RvY_17822</name>
</gene>
<accession>A0A1D1W457</accession>
<dbReference type="GO" id="GO:0006412">
    <property type="term" value="P:translation"/>
    <property type="evidence" value="ECO:0007669"/>
    <property type="project" value="InterPro"/>
</dbReference>
<organism evidence="4 5">
    <name type="scientific">Ramazzottius varieornatus</name>
    <name type="common">Water bear</name>
    <name type="synonym">Tardigrade</name>
    <dbReference type="NCBI Taxonomy" id="947166"/>
    <lineage>
        <taxon>Eukaryota</taxon>
        <taxon>Metazoa</taxon>
        <taxon>Ecdysozoa</taxon>
        <taxon>Tardigrada</taxon>
        <taxon>Eutardigrada</taxon>
        <taxon>Parachela</taxon>
        <taxon>Hypsibioidea</taxon>
        <taxon>Ramazzottiidae</taxon>
        <taxon>Ramazzottius</taxon>
    </lineage>
</organism>
<proteinExistence type="inferred from homology"/>
<evidence type="ECO:0008006" key="6">
    <source>
        <dbReference type="Google" id="ProtNLM"/>
    </source>
</evidence>
<name>A0A1D1W457_RAMVA</name>
<comment type="caution">
    <text evidence="4">The sequence shown here is derived from an EMBL/GenBank/DDBJ whole genome shotgun (WGS) entry which is preliminary data.</text>
</comment>
<dbReference type="EMBL" id="BDGG01000016">
    <property type="protein sequence ID" value="GAV08076.1"/>
    <property type="molecule type" value="Genomic_DNA"/>
</dbReference>
<dbReference type="Gene3D" id="1.10.1900.20">
    <property type="entry name" value="Ribosomal protein L20"/>
    <property type="match status" value="1"/>
</dbReference>
<dbReference type="InterPro" id="IPR005813">
    <property type="entry name" value="Ribosomal_bL20"/>
</dbReference>
<evidence type="ECO:0000313" key="4">
    <source>
        <dbReference type="EMBL" id="GAV08076.1"/>
    </source>
</evidence>
<dbReference type="SUPFAM" id="SSF74731">
    <property type="entry name" value="Ribosomal protein L20"/>
    <property type="match status" value="1"/>
</dbReference>
<dbReference type="InterPro" id="IPR035566">
    <property type="entry name" value="Ribosomal_protein_bL20_C"/>
</dbReference>
<keyword evidence="2" id="KW-0689">Ribosomal protein</keyword>
<dbReference type="STRING" id="947166.A0A1D1W457"/>
<dbReference type="GO" id="GO:0003735">
    <property type="term" value="F:structural constituent of ribosome"/>
    <property type="evidence" value="ECO:0007669"/>
    <property type="project" value="InterPro"/>
</dbReference>
<dbReference type="AlphaFoldDB" id="A0A1D1W457"/>
<evidence type="ECO:0000256" key="2">
    <source>
        <dbReference type="ARBA" id="ARBA00022980"/>
    </source>
</evidence>
<dbReference type="GO" id="GO:0019843">
    <property type="term" value="F:rRNA binding"/>
    <property type="evidence" value="ECO:0007669"/>
    <property type="project" value="InterPro"/>
</dbReference>
<keyword evidence="5" id="KW-1185">Reference proteome</keyword>
<dbReference type="OrthoDB" id="10251781at2759"/>
<sequence>MRLTLLLFGRPCKPNTRPKVPPKERFFTQLPNFRISSVQSRRSWNCWRVSLSYVERALLYSALARHNRSLMTKRLRIARLEGALAPFGLEYPDLFNNLAKMNVLLNRKVLSEMAVWEPRTFKSITTLVQKQREIDGEASDKDRAMRLHPVDSVLGKNYLRS</sequence>
<dbReference type="PANTHER" id="PTHR10986">
    <property type="entry name" value="39S RIBOSOMAL PROTEIN L20"/>
    <property type="match status" value="1"/>
</dbReference>
<dbReference type="PRINTS" id="PR00062">
    <property type="entry name" value="RIBOSOMALL20"/>
</dbReference>
<evidence type="ECO:0000256" key="1">
    <source>
        <dbReference type="ARBA" id="ARBA00007698"/>
    </source>
</evidence>
<protein>
    <recommendedName>
        <fullName evidence="6">39S ribosomal protein L20, mitochondrial</fullName>
    </recommendedName>
</protein>
<evidence type="ECO:0000313" key="5">
    <source>
        <dbReference type="Proteomes" id="UP000186922"/>
    </source>
</evidence>
<reference evidence="4 5" key="1">
    <citation type="journal article" date="2016" name="Nat. Commun.">
        <title>Extremotolerant tardigrade genome and improved radiotolerance of human cultured cells by tardigrade-unique protein.</title>
        <authorList>
            <person name="Hashimoto T."/>
            <person name="Horikawa D.D."/>
            <person name="Saito Y."/>
            <person name="Kuwahara H."/>
            <person name="Kozuka-Hata H."/>
            <person name="Shin-I T."/>
            <person name="Minakuchi Y."/>
            <person name="Ohishi K."/>
            <person name="Motoyama A."/>
            <person name="Aizu T."/>
            <person name="Enomoto A."/>
            <person name="Kondo K."/>
            <person name="Tanaka S."/>
            <person name="Hara Y."/>
            <person name="Koshikawa S."/>
            <person name="Sagara H."/>
            <person name="Miura T."/>
            <person name="Yokobori S."/>
            <person name="Miyagawa K."/>
            <person name="Suzuki Y."/>
            <person name="Kubo T."/>
            <person name="Oyama M."/>
            <person name="Kohara Y."/>
            <person name="Fujiyama A."/>
            <person name="Arakawa K."/>
            <person name="Katayama T."/>
            <person name="Toyoda A."/>
            <person name="Kunieda T."/>
        </authorList>
    </citation>
    <scope>NUCLEOTIDE SEQUENCE [LARGE SCALE GENOMIC DNA]</scope>
    <source>
        <strain evidence="4 5">YOKOZUNA-1</strain>
    </source>
</reference>
<dbReference type="Proteomes" id="UP000186922">
    <property type="component" value="Unassembled WGS sequence"/>
</dbReference>
<keyword evidence="3" id="KW-0687">Ribonucleoprotein</keyword>